<dbReference type="Gene3D" id="3.30.70.1170">
    <property type="entry name" value="Sun protein, domain 3"/>
    <property type="match status" value="1"/>
</dbReference>
<evidence type="ECO:0000256" key="15">
    <source>
        <dbReference type="ARBA" id="ARBA00031088"/>
    </source>
</evidence>
<dbReference type="Pfam" id="PF22458">
    <property type="entry name" value="RsmF-B_ferredox"/>
    <property type="match status" value="1"/>
</dbReference>
<dbReference type="AlphaFoldDB" id="Q0YQC3"/>
<comment type="catalytic activity">
    <reaction evidence="16">
        <text>cytidine(967) in 16S rRNA + S-adenosyl-L-methionine = 5-methylcytidine(967) in 16S rRNA + S-adenosyl-L-homocysteine + H(+)</text>
        <dbReference type="Rhea" id="RHEA:42748"/>
        <dbReference type="Rhea" id="RHEA-COMP:10219"/>
        <dbReference type="Rhea" id="RHEA-COMP:10220"/>
        <dbReference type="ChEBI" id="CHEBI:15378"/>
        <dbReference type="ChEBI" id="CHEBI:57856"/>
        <dbReference type="ChEBI" id="CHEBI:59789"/>
        <dbReference type="ChEBI" id="CHEBI:74483"/>
        <dbReference type="ChEBI" id="CHEBI:82748"/>
        <dbReference type="EC" id="2.1.1.176"/>
    </reaction>
</comment>
<keyword evidence="8 17" id="KW-0808">Transferase</keyword>
<comment type="similarity">
    <text evidence="17">Belongs to the class I-like SAM-binding methyltransferase superfamily. RsmB/NOP family.</text>
</comment>
<feature type="binding site" evidence="17">
    <location>
        <position position="309"/>
    </location>
    <ligand>
        <name>S-adenosyl-L-methionine</name>
        <dbReference type="ChEBI" id="CHEBI:59789"/>
    </ligand>
</feature>
<gene>
    <name evidence="19" type="ORF">CferDRAFT_1080</name>
</gene>
<evidence type="ECO:0000256" key="17">
    <source>
        <dbReference type="PROSITE-ProRule" id="PRU01023"/>
    </source>
</evidence>
<evidence type="ECO:0000256" key="2">
    <source>
        <dbReference type="ARBA" id="ARBA00004496"/>
    </source>
</evidence>
<reference evidence="19 20" key="2">
    <citation type="submission" date="2006-07" db="EMBL/GenBank/DDBJ databases">
        <title>Sequencing of the draft genome and assembly of Chlorobium ferroxidans DSM 13031.</title>
        <authorList>
            <consortium name="US DOE Joint Genome Institute (JGI-PGF)"/>
            <person name="Copeland A."/>
            <person name="Lucas S."/>
            <person name="Lapidus A."/>
            <person name="Barry K."/>
            <person name="Glavina del Rio T."/>
            <person name="Dalin E."/>
            <person name="Tice H."/>
            <person name="Bruce D."/>
            <person name="Pitluck S."/>
            <person name="Richardson P."/>
        </authorList>
    </citation>
    <scope>NUCLEOTIDE SEQUENCE [LARGE SCALE GENOMIC DNA]</scope>
    <source>
        <strain evidence="19 20">DSM 13031</strain>
    </source>
</reference>
<dbReference type="GO" id="GO:0008649">
    <property type="term" value="F:rRNA methyltransferase activity"/>
    <property type="evidence" value="ECO:0007669"/>
    <property type="project" value="InterPro"/>
</dbReference>
<evidence type="ECO:0000313" key="19">
    <source>
        <dbReference type="EMBL" id="EAT58504.1"/>
    </source>
</evidence>
<dbReference type="Proteomes" id="UP000004162">
    <property type="component" value="Unassembled WGS sequence"/>
</dbReference>
<keyword evidence="6" id="KW-0698">rRNA processing</keyword>
<evidence type="ECO:0000256" key="13">
    <source>
        <dbReference type="ARBA" id="ARBA00023163"/>
    </source>
</evidence>
<keyword evidence="10" id="KW-0889">Transcription antitermination</keyword>
<dbReference type="PRINTS" id="PR02008">
    <property type="entry name" value="RCMTFAMILY"/>
</dbReference>
<evidence type="ECO:0000256" key="1">
    <source>
        <dbReference type="ARBA" id="ARBA00002724"/>
    </source>
</evidence>
<dbReference type="InterPro" id="IPR004573">
    <property type="entry name" value="rRNA_ssu_MeTfrase_B"/>
</dbReference>
<dbReference type="InterPro" id="IPR006027">
    <property type="entry name" value="NusB_RsmB_TIM44"/>
</dbReference>
<dbReference type="Gene3D" id="3.40.50.150">
    <property type="entry name" value="Vaccinia Virus protein VP39"/>
    <property type="match status" value="1"/>
</dbReference>
<dbReference type="RefSeq" id="WP_006366871.1">
    <property type="nucleotide sequence ID" value="NZ_AASE01000018.1"/>
</dbReference>
<evidence type="ECO:0000256" key="12">
    <source>
        <dbReference type="ARBA" id="ARBA00023015"/>
    </source>
</evidence>
<dbReference type="GO" id="GO:0006353">
    <property type="term" value="P:DNA-templated transcription termination"/>
    <property type="evidence" value="ECO:0007669"/>
    <property type="project" value="InterPro"/>
</dbReference>
<keyword evidence="11 17" id="KW-0694">RNA-binding</keyword>
<proteinExistence type="inferred from homology"/>
<comment type="similarity">
    <text evidence="3">Belongs to the NusB family.</text>
</comment>
<reference evidence="19 20" key="1">
    <citation type="submission" date="2006-07" db="EMBL/GenBank/DDBJ databases">
        <title>Annotation of the draft genome assembly of Chlorobium ferroxidans DSM 13031.</title>
        <authorList>
            <consortium name="US DOE Joint Genome Institute (JGI-ORNL)"/>
            <person name="Larimer F."/>
            <person name="Land M."/>
            <person name="Hauser L."/>
        </authorList>
    </citation>
    <scope>NUCLEOTIDE SEQUENCE [LARGE SCALE GENOMIC DNA]</scope>
    <source>
        <strain evidence="19 20">DSM 13031</strain>
    </source>
</reference>
<dbReference type="PROSITE" id="PS51686">
    <property type="entry name" value="SAM_MT_RSMB_NOP"/>
    <property type="match status" value="1"/>
</dbReference>
<dbReference type="SUPFAM" id="SSF48013">
    <property type="entry name" value="NusB-like"/>
    <property type="match status" value="1"/>
</dbReference>
<dbReference type="Gene3D" id="1.10.940.10">
    <property type="entry name" value="NusB-like"/>
    <property type="match status" value="1"/>
</dbReference>
<feature type="binding site" evidence="17">
    <location>
        <position position="325"/>
    </location>
    <ligand>
        <name>S-adenosyl-L-methionine</name>
        <dbReference type="ChEBI" id="CHEBI:59789"/>
    </ligand>
</feature>
<dbReference type="InterPro" id="IPR054728">
    <property type="entry name" value="RsmB-like_ferredoxin"/>
</dbReference>
<keyword evidence="12" id="KW-0805">Transcription regulation</keyword>
<dbReference type="InterPro" id="IPR029063">
    <property type="entry name" value="SAM-dependent_MTases_sf"/>
</dbReference>
<name>Q0YQC3_9CHLB</name>
<dbReference type="PANTHER" id="PTHR22807">
    <property type="entry name" value="NOP2 YEAST -RELATED NOL1/NOP2/FMU SUN DOMAIN-CONTAINING"/>
    <property type="match status" value="1"/>
</dbReference>
<keyword evidence="20" id="KW-1185">Reference proteome</keyword>
<dbReference type="GO" id="GO:0003723">
    <property type="term" value="F:RNA binding"/>
    <property type="evidence" value="ECO:0007669"/>
    <property type="project" value="UniProtKB-UniRule"/>
</dbReference>
<dbReference type="InterPro" id="IPR035926">
    <property type="entry name" value="NusB-like_sf"/>
</dbReference>
<dbReference type="NCBIfam" id="TIGR01951">
    <property type="entry name" value="nusB"/>
    <property type="match status" value="1"/>
</dbReference>
<dbReference type="OrthoDB" id="9810297at2"/>
<organism evidence="19 20">
    <name type="scientific">Chlorobium ferrooxidans DSM 13031</name>
    <dbReference type="NCBI Taxonomy" id="377431"/>
    <lineage>
        <taxon>Bacteria</taxon>
        <taxon>Pseudomonadati</taxon>
        <taxon>Chlorobiota</taxon>
        <taxon>Chlorobiia</taxon>
        <taxon>Chlorobiales</taxon>
        <taxon>Chlorobiaceae</taxon>
        <taxon>Chlorobium/Pelodictyon group</taxon>
        <taxon>Chlorobium</taxon>
    </lineage>
</organism>
<keyword evidence="9 17" id="KW-0949">S-adenosyl-L-methionine</keyword>
<comment type="caution">
    <text evidence="19">The sequence shown here is derived from an EMBL/GenBank/DDBJ whole genome shotgun (WGS) entry which is preliminary data.</text>
</comment>
<dbReference type="Pfam" id="PF01189">
    <property type="entry name" value="Methyltr_RsmB-F"/>
    <property type="match status" value="1"/>
</dbReference>
<keyword evidence="5" id="KW-0963">Cytoplasm</keyword>
<dbReference type="InterPro" id="IPR049560">
    <property type="entry name" value="MeTrfase_RsmB-F_NOP2_cat"/>
</dbReference>
<dbReference type="InterPro" id="IPR001678">
    <property type="entry name" value="MeTrfase_RsmB-F_NOP2_dom"/>
</dbReference>
<sequence>MITARETALNVLQALETGKKRSDQILHRTLEQSALNRIDRALATGLVNGVLRYRLQLDFIISRYYHHKLEKAAPVLKNILRLGLYQILFLDKVPDWAAVNECVKLAKKYKGDRMSKLVNGVLRKITPQSIALDEWLKEREPSEQLAIKHSHPKWLVERWIADYGLKKTEALLTYNNRFPLFGFRINRLKTSEEQLFSDPLFSSAAYEACGIENLFISKEFSTFEPAVSDGRLTVQNPTQALACLLLNPVPGSAVLDLCAAPGGKSTFMAELMGNNGSVTSLDLYEQKLLKITTHAEALGITIIRTVAADARSFKPENRPDAILLDAPCSGSGVVGRRTELRWKLTPETIQELITLQMELLDHAAELLEENGVLVYATCSIEPEENALQIEAFLERHPDFSVDPDRGKVPEPFLPKSGFKGAILTLPGEYPGFDGGFAQRLRKTGKKP</sequence>
<evidence type="ECO:0000256" key="7">
    <source>
        <dbReference type="ARBA" id="ARBA00022603"/>
    </source>
</evidence>
<dbReference type="NCBIfam" id="TIGR00563">
    <property type="entry name" value="rsmB"/>
    <property type="match status" value="1"/>
</dbReference>
<evidence type="ECO:0000256" key="6">
    <source>
        <dbReference type="ARBA" id="ARBA00022552"/>
    </source>
</evidence>
<dbReference type="GO" id="GO:0031564">
    <property type="term" value="P:transcription antitermination"/>
    <property type="evidence" value="ECO:0007669"/>
    <property type="project" value="UniProtKB-KW"/>
</dbReference>
<keyword evidence="13" id="KW-0804">Transcription</keyword>
<dbReference type="EMBL" id="AASE01000018">
    <property type="protein sequence ID" value="EAT58504.1"/>
    <property type="molecule type" value="Genomic_DNA"/>
</dbReference>
<evidence type="ECO:0000256" key="11">
    <source>
        <dbReference type="ARBA" id="ARBA00022884"/>
    </source>
</evidence>
<evidence type="ECO:0000313" key="20">
    <source>
        <dbReference type="Proteomes" id="UP000004162"/>
    </source>
</evidence>
<dbReference type="InterPro" id="IPR011605">
    <property type="entry name" value="NusB_fam"/>
</dbReference>
<comment type="subcellular location">
    <subcellularLocation>
        <location evidence="2">Cytoplasm</location>
    </subcellularLocation>
</comment>
<dbReference type="SUPFAM" id="SSF53335">
    <property type="entry name" value="S-adenosyl-L-methionine-dependent methyltransferases"/>
    <property type="match status" value="1"/>
</dbReference>
<evidence type="ECO:0000259" key="18">
    <source>
        <dbReference type="PROSITE" id="PS51686"/>
    </source>
</evidence>
<dbReference type="Pfam" id="PF01029">
    <property type="entry name" value="NusB"/>
    <property type="match status" value="1"/>
</dbReference>
<dbReference type="GO" id="GO:0005737">
    <property type="term" value="C:cytoplasm"/>
    <property type="evidence" value="ECO:0007669"/>
    <property type="project" value="UniProtKB-SubCell"/>
</dbReference>
<feature type="binding site" evidence="17">
    <location>
        <position position="282"/>
    </location>
    <ligand>
        <name>S-adenosyl-L-methionine</name>
        <dbReference type="ChEBI" id="CHEBI:59789"/>
    </ligand>
</feature>
<dbReference type="NCBIfam" id="NF011494">
    <property type="entry name" value="PRK14902.1"/>
    <property type="match status" value="1"/>
</dbReference>
<evidence type="ECO:0000256" key="9">
    <source>
        <dbReference type="ARBA" id="ARBA00022691"/>
    </source>
</evidence>
<evidence type="ECO:0000256" key="10">
    <source>
        <dbReference type="ARBA" id="ARBA00022814"/>
    </source>
</evidence>
<evidence type="ECO:0000256" key="3">
    <source>
        <dbReference type="ARBA" id="ARBA00005952"/>
    </source>
</evidence>
<evidence type="ECO:0000256" key="16">
    <source>
        <dbReference type="ARBA" id="ARBA00047283"/>
    </source>
</evidence>
<accession>Q0YQC3</accession>
<dbReference type="CDD" id="cd02440">
    <property type="entry name" value="AdoMet_MTases"/>
    <property type="match status" value="1"/>
</dbReference>
<dbReference type="PANTHER" id="PTHR22807:SF61">
    <property type="entry name" value="NOL1_NOP2_SUN FAMILY PROTEIN _ ANTITERMINATION NUSB DOMAIN-CONTAINING PROTEIN"/>
    <property type="match status" value="1"/>
</dbReference>
<evidence type="ECO:0000256" key="14">
    <source>
        <dbReference type="ARBA" id="ARBA00030399"/>
    </source>
</evidence>
<feature type="active site" description="Nucleophile" evidence="17">
    <location>
        <position position="378"/>
    </location>
</feature>
<feature type="binding site" evidence="17">
    <location>
        <begin position="258"/>
        <end position="264"/>
    </location>
    <ligand>
        <name>S-adenosyl-L-methionine</name>
        <dbReference type="ChEBI" id="CHEBI:59789"/>
    </ligand>
</feature>
<evidence type="ECO:0000256" key="8">
    <source>
        <dbReference type="ARBA" id="ARBA00022679"/>
    </source>
</evidence>
<evidence type="ECO:0000256" key="5">
    <source>
        <dbReference type="ARBA" id="ARBA00022490"/>
    </source>
</evidence>
<comment type="function">
    <text evidence="1">Specifically methylates the cytosine at position 967 (m5C967) of 16S rRNA.</text>
</comment>
<protein>
    <recommendedName>
        <fullName evidence="4">16S rRNA (cytosine(967)-C(5))-methyltransferase</fullName>
        <ecNumber evidence="4">2.1.1.176</ecNumber>
    </recommendedName>
    <alternativeName>
        <fullName evidence="14">16S rRNA m5C967 methyltransferase</fullName>
    </alternativeName>
    <alternativeName>
        <fullName evidence="15">rRNA (cytosine-C(5)-)-methyltransferase RsmB</fullName>
    </alternativeName>
</protein>
<feature type="domain" description="SAM-dependent MTase RsmB/NOP-type" evidence="18">
    <location>
        <begin position="159"/>
        <end position="443"/>
    </location>
</feature>
<dbReference type="EC" id="2.1.1.176" evidence="4"/>
<keyword evidence="7 17" id="KW-0489">Methyltransferase</keyword>
<evidence type="ECO:0000256" key="4">
    <source>
        <dbReference type="ARBA" id="ARBA00012140"/>
    </source>
</evidence>
<dbReference type="InterPro" id="IPR023267">
    <property type="entry name" value="RCMT"/>
</dbReference>